<evidence type="ECO:0000256" key="3">
    <source>
        <dbReference type="SAM" id="Coils"/>
    </source>
</evidence>
<name>A0A1M5GNF5_9ALTE</name>
<dbReference type="EMBL" id="FQWD01000002">
    <property type="protein sequence ID" value="SHG05207.1"/>
    <property type="molecule type" value="Genomic_DNA"/>
</dbReference>
<feature type="domain" description="Cytidyltransferase-like" evidence="5">
    <location>
        <begin position="24"/>
        <end position="123"/>
    </location>
</feature>
<gene>
    <name evidence="6" type="ORF">SAMN05216361_1096</name>
</gene>
<feature type="domain" description="Carbohydrate kinase PfkB" evidence="4">
    <location>
        <begin position="215"/>
        <end position="476"/>
    </location>
</feature>
<dbReference type="PANTHER" id="PTHR46969">
    <property type="entry name" value="BIFUNCTIONAL PROTEIN HLDE"/>
    <property type="match status" value="1"/>
</dbReference>
<keyword evidence="7" id="KW-1185">Reference proteome</keyword>
<dbReference type="Pfam" id="PF00294">
    <property type="entry name" value="PfkB"/>
    <property type="match status" value="1"/>
</dbReference>
<dbReference type="GO" id="GO:0033785">
    <property type="term" value="F:heptose 7-phosphate kinase activity"/>
    <property type="evidence" value="ECO:0007669"/>
    <property type="project" value="TreeGrafter"/>
</dbReference>
<dbReference type="Proteomes" id="UP000184520">
    <property type="component" value="Unassembled WGS sequence"/>
</dbReference>
<keyword evidence="3" id="KW-0175">Coiled coil</keyword>
<dbReference type="Gene3D" id="3.40.1190.20">
    <property type="match status" value="1"/>
</dbReference>
<accession>A0A1M5GNF5</accession>
<dbReference type="GO" id="GO:0033786">
    <property type="term" value="F:heptose-1-phosphate adenylyltransferase activity"/>
    <property type="evidence" value="ECO:0007669"/>
    <property type="project" value="TreeGrafter"/>
</dbReference>
<organism evidence="6 7">
    <name type="scientific">Marisediminitalea aggregata</name>
    <dbReference type="NCBI Taxonomy" id="634436"/>
    <lineage>
        <taxon>Bacteria</taxon>
        <taxon>Pseudomonadati</taxon>
        <taxon>Pseudomonadota</taxon>
        <taxon>Gammaproteobacteria</taxon>
        <taxon>Alteromonadales</taxon>
        <taxon>Alteromonadaceae</taxon>
        <taxon>Marisediminitalea</taxon>
    </lineage>
</organism>
<reference evidence="7" key="1">
    <citation type="submission" date="2016-11" db="EMBL/GenBank/DDBJ databases">
        <authorList>
            <person name="Varghese N."/>
            <person name="Submissions S."/>
        </authorList>
    </citation>
    <scope>NUCLEOTIDE SEQUENCE [LARGE SCALE GENOMIC DNA]</scope>
    <source>
        <strain evidence="7">CGMCC 1.8995</strain>
    </source>
</reference>
<dbReference type="Pfam" id="PF01467">
    <property type="entry name" value="CTP_transf_like"/>
    <property type="match status" value="1"/>
</dbReference>
<dbReference type="RefSeq" id="WP_073319112.1">
    <property type="nucleotide sequence ID" value="NZ_FQWD01000002.1"/>
</dbReference>
<dbReference type="InterPro" id="IPR004821">
    <property type="entry name" value="Cyt_trans-like"/>
</dbReference>
<evidence type="ECO:0000259" key="5">
    <source>
        <dbReference type="Pfam" id="PF01467"/>
    </source>
</evidence>
<dbReference type="STRING" id="634436.SAMN05216361_1096"/>
<feature type="coiled-coil region" evidence="3">
    <location>
        <begin position="140"/>
        <end position="167"/>
    </location>
</feature>
<dbReference type="InterPro" id="IPR011611">
    <property type="entry name" value="PfkB_dom"/>
</dbReference>
<dbReference type="PANTHER" id="PTHR46969:SF1">
    <property type="entry name" value="BIFUNCTIONAL PROTEIN HLDE"/>
    <property type="match status" value="1"/>
</dbReference>
<evidence type="ECO:0000256" key="1">
    <source>
        <dbReference type="ARBA" id="ARBA00023268"/>
    </source>
</evidence>
<keyword evidence="2" id="KW-0119">Carbohydrate metabolism</keyword>
<dbReference type="InterPro" id="IPR014729">
    <property type="entry name" value="Rossmann-like_a/b/a_fold"/>
</dbReference>
<evidence type="ECO:0000259" key="4">
    <source>
        <dbReference type="Pfam" id="PF00294"/>
    </source>
</evidence>
<dbReference type="InterPro" id="IPR029056">
    <property type="entry name" value="Ribokinase-like"/>
</dbReference>
<dbReference type="SUPFAM" id="SSF52374">
    <property type="entry name" value="Nucleotidylyl transferase"/>
    <property type="match status" value="1"/>
</dbReference>
<sequence length="492" mass="54099">MNDKHASLQHILTEKQAGKSVCFVSGNFNIIHPGHLRFLLFAAEQADMLVVGLYDRHESLSACFDNEERLLALKALTCVDEVLVVNGDRLDVIAQIQPDVIVKGKEFSKADNPEKAIVETYGGRLIFSSGEKLFSSRELLQQQLRQNSQLSQQLQRYHERYDVAQDTLSHFLEKFGNLNVAVLGDIIVDEYQECLAIGMSQEDPTIAVSPLESFRYLGGAGIVAGHAASLGANVTFFSVCGRDEHGEFAQQKLNEYGIEAVLKYDASRPTTHKLRYRAKDKTLLRVNSYRRHDIDAPLINEFVQAFEANAAHYDIVLFADFNFGLLCPALVNRISDICRAKNIPIVADSQTSSQVGDLGKFRDLLLTTPTEVEARQTMQDDSNGLIEVSKDLVEKLNAQNLMVTLGGEGVLIRHMNEDGLLETDNLPAFADSAIDTAGAGDAMFVTCALMLASGASIWQAAFVGSVSSSIQVSVRGNVPIAKQAIYRKLGEL</sequence>
<keyword evidence="1" id="KW-0511">Multifunctional enzyme</keyword>
<evidence type="ECO:0000256" key="2">
    <source>
        <dbReference type="ARBA" id="ARBA00023277"/>
    </source>
</evidence>
<protein>
    <submittedName>
        <fullName evidence="6">RfaE bifunctional protein, domain I</fullName>
    </submittedName>
</protein>
<dbReference type="Gene3D" id="3.40.50.620">
    <property type="entry name" value="HUPs"/>
    <property type="match status" value="1"/>
</dbReference>
<dbReference type="NCBIfam" id="TIGR00125">
    <property type="entry name" value="cyt_tran_rel"/>
    <property type="match status" value="1"/>
</dbReference>
<evidence type="ECO:0000313" key="7">
    <source>
        <dbReference type="Proteomes" id="UP000184520"/>
    </source>
</evidence>
<dbReference type="GO" id="GO:0005829">
    <property type="term" value="C:cytosol"/>
    <property type="evidence" value="ECO:0007669"/>
    <property type="project" value="TreeGrafter"/>
</dbReference>
<dbReference type="SUPFAM" id="SSF53613">
    <property type="entry name" value="Ribokinase-like"/>
    <property type="match status" value="1"/>
</dbReference>
<evidence type="ECO:0000313" key="6">
    <source>
        <dbReference type="EMBL" id="SHG05207.1"/>
    </source>
</evidence>
<proteinExistence type="predicted"/>
<dbReference type="AlphaFoldDB" id="A0A1M5GNF5"/>